<dbReference type="InterPro" id="IPR055706">
    <property type="entry name" value="Slg1/2_DUF7282"/>
</dbReference>
<reference evidence="3 4" key="1">
    <citation type="submission" date="2020-06" db="EMBL/GenBank/DDBJ databases">
        <title>Haloterrigena sp. nov., an extremely halophilic archaeon isolated from a saline sediment.</title>
        <authorList>
            <person name="Liu B.-B."/>
        </authorList>
    </citation>
    <scope>NUCLEOTIDE SEQUENCE [LARGE SCALE GENOMIC DNA]</scope>
    <source>
        <strain evidence="3 4">SYSU A558-1</strain>
    </source>
</reference>
<feature type="region of interest" description="Disordered" evidence="1">
    <location>
        <begin position="216"/>
        <end position="341"/>
    </location>
</feature>
<name>A0ABX2LGQ5_9EURY</name>
<dbReference type="Gene3D" id="2.60.40.10">
    <property type="entry name" value="Immunoglobulins"/>
    <property type="match status" value="1"/>
</dbReference>
<feature type="compositionally biased region" description="Acidic residues" evidence="1">
    <location>
        <begin position="57"/>
        <end position="82"/>
    </location>
</feature>
<feature type="region of interest" description="Disordered" evidence="1">
    <location>
        <begin position="478"/>
        <end position="668"/>
    </location>
</feature>
<organism evidence="3 4">
    <name type="scientific">Haloterrigena gelatinilytica</name>
    <dbReference type="NCBI Taxonomy" id="2741724"/>
    <lineage>
        <taxon>Archaea</taxon>
        <taxon>Methanobacteriati</taxon>
        <taxon>Methanobacteriota</taxon>
        <taxon>Stenosarchaea group</taxon>
        <taxon>Halobacteria</taxon>
        <taxon>Halobacteriales</taxon>
        <taxon>Natrialbaceae</taxon>
        <taxon>Haloterrigena</taxon>
    </lineage>
</organism>
<protein>
    <recommendedName>
        <fullName evidence="2">DUF7282 domain-containing protein</fullName>
    </recommendedName>
</protein>
<feature type="domain" description="DUF7282" evidence="2">
    <location>
        <begin position="95"/>
        <end position="211"/>
    </location>
</feature>
<comment type="caution">
    <text evidence="3">The sequence shown here is derived from an EMBL/GenBank/DDBJ whole genome shotgun (WGS) entry which is preliminary data.</text>
</comment>
<feature type="region of interest" description="Disordered" evidence="1">
    <location>
        <begin position="363"/>
        <end position="401"/>
    </location>
</feature>
<evidence type="ECO:0000256" key="1">
    <source>
        <dbReference type="SAM" id="MobiDB-lite"/>
    </source>
</evidence>
<evidence type="ECO:0000313" key="3">
    <source>
        <dbReference type="EMBL" id="NUC74891.1"/>
    </source>
</evidence>
<feature type="compositionally biased region" description="Acidic residues" evidence="1">
    <location>
        <begin position="39"/>
        <end position="50"/>
    </location>
</feature>
<feature type="region of interest" description="Disordered" evidence="1">
    <location>
        <begin position="35"/>
        <end position="82"/>
    </location>
</feature>
<proteinExistence type="predicted"/>
<sequence>MNARNQLLVVLTALMMVCSSGAMVVGAAPATVDEHTQVDDDGTDVLEEGNDTSTVEDSTDSVAEEPNDSDAEEPTGEENQSDELIDEDVDSEQDAYVNFSDQATEGETVVVDNVTMASGGFVVIHDSSLLAGGENVFTSVIGTSAYLEAGTHENVEVTLDEPLAEDETLIAMPHRDTNANETYDFVETQGAADAPYLTAEDDPVTDQAVVTVGEPAAEEPNETEEPVEEEPVEVPNETEEPVEEVPEEEPVDEPNETEEPVEEEPVEVPNETEEPVEEVPEGEPVEEPNETEEPVEEPDEPVVEEPNETEEPVEVPDEPVVEEPNETEEPVEEQPEEIDDGRINVVIENLTVFVFVGDHADAPATDAGDSDYEGNGVPVEDGTDTANETDSNMSDETDAATETTLEMGEQQIDVTVGQVTVVPVSQHHAGVSDSVHEQANETDSSNEMQFGMTDDGNAEIVIEEATVFVFIGDIGELPQQPVEEPEQPVEEPNETEEPIEEPEEPVVEEPNETEEPVEEEPEEPVVEEPNETEEPVVEEPNETEEPVEEPEEPVVEEPNETEEPVEEPEEPVVEEPNETEEPVEAPEEPVVEEPNETEEPVEEPDEPVVEEPNETEEPVEEQPEEEPVEEEEAADSFTVENLQAPDTAEAGEPLTVTATVTNPTDEERTEAVQFRLDGDLIEAQETTLAAGETTDVEFEVDTSDLEPGQYVHMVLTEFSGEVSAIEITAATSGDGDLEGDLENDTTVDGDTDVTVNESANATTSITAAN</sequence>
<dbReference type="Pfam" id="PF23951">
    <property type="entry name" value="DUF7282"/>
    <property type="match status" value="1"/>
</dbReference>
<feature type="compositionally biased region" description="Acidic residues" evidence="1">
    <location>
        <begin position="216"/>
        <end position="339"/>
    </location>
</feature>
<keyword evidence="4" id="KW-1185">Reference proteome</keyword>
<dbReference type="InterPro" id="IPR013783">
    <property type="entry name" value="Ig-like_fold"/>
</dbReference>
<evidence type="ECO:0000313" key="4">
    <source>
        <dbReference type="Proteomes" id="UP001016761"/>
    </source>
</evidence>
<feature type="compositionally biased region" description="Acidic residues" evidence="1">
    <location>
        <begin position="483"/>
        <end position="634"/>
    </location>
</feature>
<feature type="region of interest" description="Disordered" evidence="1">
    <location>
        <begin position="429"/>
        <end position="448"/>
    </location>
</feature>
<dbReference type="Proteomes" id="UP001016761">
    <property type="component" value="Unassembled WGS sequence"/>
</dbReference>
<feature type="compositionally biased region" description="Acidic residues" evidence="1">
    <location>
        <begin position="735"/>
        <end position="751"/>
    </location>
</feature>
<dbReference type="RefSeq" id="WP_174682735.1">
    <property type="nucleotide sequence ID" value="NZ_JABUQZ010000002.1"/>
</dbReference>
<feature type="compositionally biased region" description="Low complexity" evidence="1">
    <location>
        <begin position="752"/>
        <end position="769"/>
    </location>
</feature>
<accession>A0ABX2LGQ5</accession>
<feature type="region of interest" description="Disordered" evidence="1">
    <location>
        <begin position="730"/>
        <end position="769"/>
    </location>
</feature>
<gene>
    <name evidence="3" type="ORF">HTZ84_21745</name>
</gene>
<dbReference type="EMBL" id="JABUQZ010000002">
    <property type="protein sequence ID" value="NUC74891.1"/>
    <property type="molecule type" value="Genomic_DNA"/>
</dbReference>
<evidence type="ECO:0000259" key="2">
    <source>
        <dbReference type="Pfam" id="PF23951"/>
    </source>
</evidence>